<name>A0A1I3SD67_9BACL</name>
<dbReference type="InterPro" id="IPR023430">
    <property type="entry name" value="Pept_HybD-like_dom_sf"/>
</dbReference>
<dbReference type="EMBL" id="FORR01000012">
    <property type="protein sequence ID" value="SFJ55549.1"/>
    <property type="molecule type" value="Genomic_DNA"/>
</dbReference>
<accession>A0A1I3SD67</accession>
<dbReference type="SUPFAM" id="SSF53163">
    <property type="entry name" value="HybD-like"/>
    <property type="match status" value="1"/>
</dbReference>
<organism evidence="1 2">
    <name type="scientific">Thermoflavimicrobium dichotomicum</name>
    <dbReference type="NCBI Taxonomy" id="46223"/>
    <lineage>
        <taxon>Bacteria</taxon>
        <taxon>Bacillati</taxon>
        <taxon>Bacillota</taxon>
        <taxon>Bacilli</taxon>
        <taxon>Bacillales</taxon>
        <taxon>Thermoactinomycetaceae</taxon>
        <taxon>Thermoflavimicrobium</taxon>
    </lineage>
</organism>
<dbReference type="STRING" id="46223.SAMN05421852_11288"/>
<dbReference type="InterPro" id="IPR009665">
    <property type="entry name" value="YyaC"/>
</dbReference>
<keyword evidence="2" id="KW-1185">Reference proteome</keyword>
<dbReference type="AlphaFoldDB" id="A0A1I3SD67"/>
<evidence type="ECO:0000313" key="1">
    <source>
        <dbReference type="EMBL" id="SFJ55549.1"/>
    </source>
</evidence>
<evidence type="ECO:0000313" key="2">
    <source>
        <dbReference type="Proteomes" id="UP000199545"/>
    </source>
</evidence>
<reference evidence="1 2" key="1">
    <citation type="submission" date="2016-10" db="EMBL/GenBank/DDBJ databases">
        <authorList>
            <person name="de Groot N.N."/>
        </authorList>
    </citation>
    <scope>NUCLEOTIDE SEQUENCE [LARGE SCALE GENOMIC DNA]</scope>
    <source>
        <strain evidence="1 2">DSM 44778</strain>
    </source>
</reference>
<dbReference type="Proteomes" id="UP000199545">
    <property type="component" value="Unassembled WGS sequence"/>
</dbReference>
<dbReference type="NCBIfam" id="TIGR02841">
    <property type="entry name" value="spore_YyaC"/>
    <property type="match status" value="1"/>
</dbReference>
<proteinExistence type="predicted"/>
<dbReference type="RefSeq" id="WP_093230707.1">
    <property type="nucleotide sequence ID" value="NZ_FORR01000012.1"/>
</dbReference>
<protein>
    <submittedName>
        <fullName evidence="1">Putative sporulation protein YyaC</fullName>
    </submittedName>
</protein>
<sequence length="184" mass="19985">MESFQVEYDHVDAVHLLSIKLTRFLSQKAFLSSKLVCLCIGTDRSTGDSLGPLVGTFLSEADESAIIIYGTLSNPVHAMNLDQIINNIKHAHPSSYILVVDACLGKYKDIGLIKVGNGPLSPGKGLKKNLPEVGDFYIKGIVDMMGTNGMYILQSTRLHLVYSMAKVISSGILKAVDQLKSSKE</sequence>
<gene>
    <name evidence="1" type="ORF">SAMN05421852_11288</name>
</gene>
<dbReference type="OrthoDB" id="9815953at2"/>
<dbReference type="Pfam" id="PF06866">
    <property type="entry name" value="DUF1256"/>
    <property type="match status" value="1"/>
</dbReference>